<dbReference type="PANTHER" id="PTHR34573">
    <property type="entry name" value="VKC DOMAIN-CONTAINING PROTEIN"/>
    <property type="match status" value="1"/>
</dbReference>
<dbReference type="InterPro" id="IPR036249">
    <property type="entry name" value="Thioredoxin-like_sf"/>
</dbReference>
<comment type="caution">
    <text evidence="2">The sequence shown here is derived from an EMBL/GenBank/DDBJ whole genome shotgun (WGS) entry which is preliminary data.</text>
</comment>
<proteinExistence type="predicted"/>
<dbReference type="Proteomes" id="UP000178869">
    <property type="component" value="Unassembled WGS sequence"/>
</dbReference>
<accession>A0A1G2PDL6</accession>
<dbReference type="EMBL" id="MHSR01000016">
    <property type="protein sequence ID" value="OHA46383.1"/>
    <property type="molecule type" value="Genomic_DNA"/>
</dbReference>
<sequence>MFFNKKKSSYQQGILPYIVVPILIVGVFLVWKNIYSPTSPKAEAKQLLAECLTAKGVKMYGAFWCSHCAQQKKEFGDAWRKISYIECSPNGDRNAFAQECKDADIKGYPTWVFPDDSRLQGEQTMAKLAQKSGCTFETQ</sequence>
<keyword evidence="1" id="KW-1133">Transmembrane helix</keyword>
<protein>
    <recommendedName>
        <fullName evidence="4">Thioredoxin domain-containing protein</fullName>
    </recommendedName>
</protein>
<keyword evidence="1" id="KW-0812">Transmembrane</keyword>
<dbReference type="PANTHER" id="PTHR34573:SF1">
    <property type="entry name" value="VITAMIN K EPOXIDE REDUCTASE DOMAIN-CONTAINING PROTEIN"/>
    <property type="match status" value="1"/>
</dbReference>
<keyword evidence="1" id="KW-0472">Membrane</keyword>
<dbReference type="SUPFAM" id="SSF52833">
    <property type="entry name" value="Thioredoxin-like"/>
    <property type="match status" value="1"/>
</dbReference>
<feature type="transmembrane region" description="Helical" evidence="1">
    <location>
        <begin position="12"/>
        <end position="31"/>
    </location>
</feature>
<evidence type="ECO:0008006" key="4">
    <source>
        <dbReference type="Google" id="ProtNLM"/>
    </source>
</evidence>
<evidence type="ECO:0000256" key="1">
    <source>
        <dbReference type="SAM" id="Phobius"/>
    </source>
</evidence>
<evidence type="ECO:0000313" key="2">
    <source>
        <dbReference type="EMBL" id="OHA46383.1"/>
    </source>
</evidence>
<name>A0A1G2PDL6_9BACT</name>
<gene>
    <name evidence="2" type="ORF">A2828_00330</name>
</gene>
<reference evidence="2 3" key="1">
    <citation type="journal article" date="2016" name="Nat. Commun.">
        <title>Thousands of microbial genomes shed light on interconnected biogeochemical processes in an aquifer system.</title>
        <authorList>
            <person name="Anantharaman K."/>
            <person name="Brown C.T."/>
            <person name="Hug L.A."/>
            <person name="Sharon I."/>
            <person name="Castelle C.J."/>
            <person name="Probst A.J."/>
            <person name="Thomas B.C."/>
            <person name="Singh A."/>
            <person name="Wilkins M.J."/>
            <person name="Karaoz U."/>
            <person name="Brodie E.L."/>
            <person name="Williams K.H."/>
            <person name="Hubbard S.S."/>
            <person name="Banfield J.F."/>
        </authorList>
    </citation>
    <scope>NUCLEOTIDE SEQUENCE [LARGE SCALE GENOMIC DNA]</scope>
</reference>
<dbReference type="Gene3D" id="3.40.30.10">
    <property type="entry name" value="Glutaredoxin"/>
    <property type="match status" value="1"/>
</dbReference>
<organism evidence="2 3">
    <name type="scientific">Candidatus Terrybacteria bacterium RIFCSPHIGHO2_01_FULL_43_35</name>
    <dbReference type="NCBI Taxonomy" id="1802361"/>
    <lineage>
        <taxon>Bacteria</taxon>
        <taxon>Candidatus Terryibacteriota</taxon>
    </lineage>
</organism>
<evidence type="ECO:0000313" key="3">
    <source>
        <dbReference type="Proteomes" id="UP000178869"/>
    </source>
</evidence>
<dbReference type="AlphaFoldDB" id="A0A1G2PDL6"/>